<sequence>MFKNSLFLFACLIIYCHATNITPIPQTIEFNYNKAILGKKLFFDNKLSKDNTISCATCHDLNNGGDDGLQFSFGVNGALGKVNAPTVLNAYFNFRQFWDGRAKDLKEQAAGPIENPIEMAHNFKLLIEKLENTEYKDIFKKIYSGAITKDNIVDAISEFEKTLITPNSRFDKFLLGNKEAISKYEKEGYELFINKGCIACHHGINVGGNHYNKFGAFNYIASDNLGRYEVTKKDEDKYYFKVPSLRNIELTSPYFHDGREPDLKKAVETMSLVQLGRPITNEEIDKIVSFLKTLTGQVKIIE</sequence>
<dbReference type="InterPro" id="IPR009056">
    <property type="entry name" value="Cyt_c-like_dom"/>
</dbReference>
<keyword evidence="7 9" id="KW-0408">Iron</keyword>
<name>A0A4Q1AMG8_9BACT</name>
<dbReference type="AlphaFoldDB" id="A0A4Q1AMG8"/>
<keyword evidence="6" id="KW-0560">Oxidoreductase</keyword>
<dbReference type="PANTHER" id="PTHR30600:SF7">
    <property type="entry name" value="CYTOCHROME C PEROXIDASE-RELATED"/>
    <property type="match status" value="1"/>
</dbReference>
<dbReference type="PROSITE" id="PS51007">
    <property type="entry name" value="CYTC"/>
    <property type="match status" value="2"/>
</dbReference>
<evidence type="ECO:0000256" key="7">
    <source>
        <dbReference type="ARBA" id="ARBA00023004"/>
    </source>
</evidence>
<comment type="cofactor">
    <cofactor evidence="8">
        <name>heme</name>
        <dbReference type="ChEBI" id="CHEBI:30413"/>
    </cofactor>
    <text evidence="8">Binds 2 heme groups.</text>
</comment>
<evidence type="ECO:0000256" key="9">
    <source>
        <dbReference type="PIRSR" id="PIRSR000294-2"/>
    </source>
</evidence>
<dbReference type="GO" id="GO:0046872">
    <property type="term" value="F:metal ion binding"/>
    <property type="evidence" value="ECO:0007669"/>
    <property type="project" value="UniProtKB-KW"/>
</dbReference>
<accession>A0A4Q1AMG8</accession>
<feature type="binding site" description="axial binding residue" evidence="9">
    <location>
        <position position="59"/>
    </location>
    <ligand>
        <name>heme c</name>
        <dbReference type="ChEBI" id="CHEBI:61717"/>
        <label>1</label>
    </ligand>
    <ligandPart>
        <name>Fe</name>
        <dbReference type="ChEBI" id="CHEBI:18248"/>
    </ligandPart>
</feature>
<evidence type="ECO:0000313" key="12">
    <source>
        <dbReference type="EMBL" id="RXK06886.1"/>
    </source>
</evidence>
<dbReference type="PIRSF" id="PIRSF000294">
    <property type="entry name" value="Cytochrome-c_peroxidase"/>
    <property type="match status" value="1"/>
</dbReference>
<dbReference type="Gene3D" id="1.10.760.10">
    <property type="entry name" value="Cytochrome c-like domain"/>
    <property type="match status" value="2"/>
</dbReference>
<evidence type="ECO:0000256" key="8">
    <source>
        <dbReference type="PIRSR" id="PIRSR000294-1"/>
    </source>
</evidence>
<evidence type="ECO:0000256" key="6">
    <source>
        <dbReference type="ARBA" id="ARBA00023002"/>
    </source>
</evidence>
<dbReference type="SUPFAM" id="SSF46626">
    <property type="entry name" value="Cytochrome c"/>
    <property type="match status" value="2"/>
</dbReference>
<feature type="binding site" description="axial binding residue" evidence="9">
    <location>
        <position position="270"/>
    </location>
    <ligand>
        <name>heme c</name>
        <dbReference type="ChEBI" id="CHEBI:61717"/>
        <label>2</label>
    </ligand>
    <ligandPart>
        <name>Fe</name>
        <dbReference type="ChEBI" id="CHEBI:18248"/>
    </ligandPart>
</feature>
<evidence type="ECO:0000259" key="11">
    <source>
        <dbReference type="PROSITE" id="PS51007"/>
    </source>
</evidence>
<feature type="signal peptide" evidence="10">
    <location>
        <begin position="1"/>
        <end position="18"/>
    </location>
</feature>
<dbReference type="InterPro" id="IPR004852">
    <property type="entry name" value="Di-haem_cyt_c_peroxidsae"/>
</dbReference>
<dbReference type="RefSeq" id="WP_129086775.1">
    <property type="nucleotide sequence ID" value="NZ_CP053836.1"/>
</dbReference>
<evidence type="ECO:0000313" key="13">
    <source>
        <dbReference type="Proteomes" id="UP000289758"/>
    </source>
</evidence>
<dbReference type="InterPro" id="IPR051395">
    <property type="entry name" value="Cytochrome_c_Peroxidase/MauG"/>
</dbReference>
<feature type="binding site" description="covalent" evidence="8">
    <location>
        <position position="197"/>
    </location>
    <ligand>
        <name>heme c</name>
        <dbReference type="ChEBI" id="CHEBI:61717"/>
        <label>2</label>
    </ligand>
</feature>
<evidence type="ECO:0000256" key="1">
    <source>
        <dbReference type="ARBA" id="ARBA00004418"/>
    </source>
</evidence>
<reference evidence="12 13" key="1">
    <citation type="submission" date="2017-10" db="EMBL/GenBank/DDBJ databases">
        <title>Genomics of the genus Arcobacter.</title>
        <authorList>
            <person name="Perez-Cataluna A."/>
            <person name="Figueras M.J."/>
        </authorList>
    </citation>
    <scope>NUCLEOTIDE SEQUENCE [LARGE SCALE GENOMIC DNA]</scope>
    <source>
        <strain evidence="12 13">CECT 8441</strain>
    </source>
</reference>
<comment type="subcellular location">
    <subcellularLocation>
        <location evidence="1">Periplasm</location>
    </subcellularLocation>
</comment>
<dbReference type="GO" id="GO:0004130">
    <property type="term" value="F:cytochrome-c peroxidase activity"/>
    <property type="evidence" value="ECO:0007669"/>
    <property type="project" value="TreeGrafter"/>
</dbReference>
<feature type="binding site" description="covalent" evidence="8">
    <location>
        <position position="55"/>
    </location>
    <ligand>
        <name>heme c</name>
        <dbReference type="ChEBI" id="CHEBI:61717"/>
        <label>1</label>
    </ligand>
</feature>
<feature type="binding site" description="axial binding residue" evidence="9">
    <location>
        <position position="201"/>
    </location>
    <ligand>
        <name>heme c</name>
        <dbReference type="ChEBI" id="CHEBI:61717"/>
        <label>2</label>
    </ligand>
    <ligandPart>
        <name>Fe</name>
        <dbReference type="ChEBI" id="CHEBI:18248"/>
    </ligandPart>
</feature>
<evidence type="ECO:0000256" key="10">
    <source>
        <dbReference type="SAM" id="SignalP"/>
    </source>
</evidence>
<feature type="chain" id="PRO_5020477678" evidence="10">
    <location>
        <begin position="19"/>
        <end position="302"/>
    </location>
</feature>
<keyword evidence="13" id="KW-1185">Reference proteome</keyword>
<evidence type="ECO:0000256" key="3">
    <source>
        <dbReference type="ARBA" id="ARBA00022723"/>
    </source>
</evidence>
<protein>
    <submittedName>
        <fullName evidence="12">Cytochrome B6</fullName>
    </submittedName>
</protein>
<comment type="PTM">
    <text evidence="8">Binds 2 heme groups per subunit.</text>
</comment>
<dbReference type="Pfam" id="PF03150">
    <property type="entry name" value="CCP_MauG"/>
    <property type="match status" value="1"/>
</dbReference>
<dbReference type="GO" id="GO:0009055">
    <property type="term" value="F:electron transfer activity"/>
    <property type="evidence" value="ECO:0007669"/>
    <property type="project" value="InterPro"/>
</dbReference>
<gene>
    <name evidence="12" type="ORF">CRV07_05510</name>
</gene>
<comment type="caution">
    <text evidence="12">The sequence shown here is derived from an EMBL/GenBank/DDBJ whole genome shotgun (WGS) entry which is preliminary data.</text>
</comment>
<dbReference type="GO" id="GO:0042597">
    <property type="term" value="C:periplasmic space"/>
    <property type="evidence" value="ECO:0007669"/>
    <property type="project" value="UniProtKB-SubCell"/>
</dbReference>
<keyword evidence="4 10" id="KW-0732">Signal</keyword>
<dbReference type="InterPro" id="IPR036909">
    <property type="entry name" value="Cyt_c-like_dom_sf"/>
</dbReference>
<feature type="binding site" description="covalent" evidence="8">
    <location>
        <position position="58"/>
    </location>
    <ligand>
        <name>heme c</name>
        <dbReference type="ChEBI" id="CHEBI:61717"/>
        <label>1</label>
    </ligand>
</feature>
<keyword evidence="3 9" id="KW-0479">Metal-binding</keyword>
<dbReference type="InterPro" id="IPR026259">
    <property type="entry name" value="MauG/Cytc_peroxidase"/>
</dbReference>
<keyword evidence="2 8" id="KW-0349">Heme</keyword>
<dbReference type="GO" id="GO:0020037">
    <property type="term" value="F:heme binding"/>
    <property type="evidence" value="ECO:0007669"/>
    <property type="project" value="InterPro"/>
</dbReference>
<feature type="binding site" description="covalent" evidence="8">
    <location>
        <position position="200"/>
    </location>
    <ligand>
        <name>heme c</name>
        <dbReference type="ChEBI" id="CHEBI:61717"/>
        <label>2</label>
    </ligand>
</feature>
<dbReference type="Pfam" id="PF00034">
    <property type="entry name" value="Cytochrom_C"/>
    <property type="match status" value="1"/>
</dbReference>
<keyword evidence="5" id="KW-0574">Periplasm</keyword>
<dbReference type="Proteomes" id="UP000289758">
    <property type="component" value="Unassembled WGS sequence"/>
</dbReference>
<organism evidence="12 13">
    <name type="scientific">Halarcobacter ebronensis</name>
    <dbReference type="NCBI Taxonomy" id="1462615"/>
    <lineage>
        <taxon>Bacteria</taxon>
        <taxon>Pseudomonadati</taxon>
        <taxon>Campylobacterota</taxon>
        <taxon>Epsilonproteobacteria</taxon>
        <taxon>Campylobacterales</taxon>
        <taxon>Arcobacteraceae</taxon>
        <taxon>Halarcobacter</taxon>
    </lineage>
</organism>
<evidence type="ECO:0000256" key="2">
    <source>
        <dbReference type="ARBA" id="ARBA00022617"/>
    </source>
</evidence>
<proteinExistence type="predicted"/>
<feature type="domain" description="Cytochrome c" evidence="11">
    <location>
        <begin position="33"/>
        <end position="163"/>
    </location>
</feature>
<dbReference type="EMBL" id="PDKK01000003">
    <property type="protein sequence ID" value="RXK06886.1"/>
    <property type="molecule type" value="Genomic_DNA"/>
</dbReference>
<dbReference type="PANTHER" id="PTHR30600">
    <property type="entry name" value="CYTOCHROME C PEROXIDASE-RELATED"/>
    <property type="match status" value="1"/>
</dbReference>
<evidence type="ECO:0000256" key="4">
    <source>
        <dbReference type="ARBA" id="ARBA00022729"/>
    </source>
</evidence>
<evidence type="ECO:0000256" key="5">
    <source>
        <dbReference type="ARBA" id="ARBA00022764"/>
    </source>
</evidence>
<feature type="domain" description="Cytochrome c" evidence="11">
    <location>
        <begin position="183"/>
        <end position="295"/>
    </location>
</feature>
<dbReference type="OrthoDB" id="9805202at2"/>